<organism evidence="5 6">
    <name type="scientific">Stichopus japonicus</name>
    <name type="common">Sea cucumber</name>
    <dbReference type="NCBI Taxonomy" id="307972"/>
    <lineage>
        <taxon>Eukaryota</taxon>
        <taxon>Metazoa</taxon>
        <taxon>Echinodermata</taxon>
        <taxon>Eleutherozoa</taxon>
        <taxon>Echinozoa</taxon>
        <taxon>Holothuroidea</taxon>
        <taxon>Aspidochirotacea</taxon>
        <taxon>Aspidochirotida</taxon>
        <taxon>Stichopodidae</taxon>
        <taxon>Apostichopus</taxon>
    </lineage>
</organism>
<dbReference type="InterPro" id="IPR046372">
    <property type="entry name" value="PARG_cat_C"/>
</dbReference>
<protein>
    <recommendedName>
        <fullName evidence="4">PARG catalytic Macro domain-containing protein</fullName>
    </recommendedName>
</protein>
<comment type="caution">
    <text evidence="5">The sequence shown here is derived from an EMBL/GenBank/DDBJ whole genome shotgun (WGS) entry which is preliminary data.</text>
</comment>
<dbReference type="OrthoDB" id="1937899at2759"/>
<evidence type="ECO:0000256" key="3">
    <source>
        <dbReference type="SAM" id="MobiDB-lite"/>
    </source>
</evidence>
<gene>
    <name evidence="5" type="ORF">BSL78_10865</name>
</gene>
<feature type="compositionally biased region" description="Polar residues" evidence="3">
    <location>
        <begin position="465"/>
        <end position="487"/>
    </location>
</feature>
<proteinExistence type="predicted"/>
<dbReference type="Pfam" id="PF05028">
    <property type="entry name" value="PARG_cat_C"/>
    <property type="match status" value="2"/>
</dbReference>
<feature type="region of interest" description="Disordered" evidence="3">
    <location>
        <begin position="623"/>
        <end position="666"/>
    </location>
</feature>
<feature type="binding site" evidence="2">
    <location>
        <position position="53"/>
    </location>
    <ligand>
        <name>substrate</name>
    </ligand>
</feature>
<evidence type="ECO:0000313" key="6">
    <source>
        <dbReference type="Proteomes" id="UP000230750"/>
    </source>
</evidence>
<dbReference type="AlphaFoldDB" id="A0A2G8KW67"/>
<evidence type="ECO:0000256" key="2">
    <source>
        <dbReference type="PIRSR" id="PIRSR607724-2"/>
    </source>
</evidence>
<dbReference type="GO" id="GO:0005634">
    <property type="term" value="C:nucleus"/>
    <property type="evidence" value="ECO:0007669"/>
    <property type="project" value="TreeGrafter"/>
</dbReference>
<feature type="binding site" evidence="2">
    <location>
        <position position="39"/>
    </location>
    <ligand>
        <name>substrate</name>
    </ligand>
</feature>
<feature type="region of interest" description="Disordered" evidence="3">
    <location>
        <begin position="464"/>
        <end position="568"/>
    </location>
</feature>
<evidence type="ECO:0000256" key="1">
    <source>
        <dbReference type="PIRSR" id="PIRSR607724-1"/>
    </source>
</evidence>
<dbReference type="PANTHER" id="PTHR12837">
    <property type="entry name" value="POLY ADP-RIBOSE GLYCOHYDROLASE"/>
    <property type="match status" value="1"/>
</dbReference>
<feature type="binding site" evidence="2">
    <location>
        <position position="94"/>
    </location>
    <ligand>
        <name>substrate</name>
    </ligand>
</feature>
<dbReference type="STRING" id="307972.A0A2G8KW67"/>
<dbReference type="GO" id="GO:0006282">
    <property type="term" value="P:regulation of DNA repair"/>
    <property type="evidence" value="ECO:0007669"/>
    <property type="project" value="InterPro"/>
</dbReference>
<evidence type="ECO:0000313" key="5">
    <source>
        <dbReference type="EMBL" id="PIK52241.1"/>
    </source>
</evidence>
<feature type="active site" evidence="1">
    <location>
        <position position="36"/>
    </location>
</feature>
<dbReference type="GO" id="GO:1990966">
    <property type="term" value="P:ATP generation from poly-ADP-D-ribose"/>
    <property type="evidence" value="ECO:0007669"/>
    <property type="project" value="TreeGrafter"/>
</dbReference>
<dbReference type="GO" id="GO:0005737">
    <property type="term" value="C:cytoplasm"/>
    <property type="evidence" value="ECO:0007669"/>
    <property type="project" value="TreeGrafter"/>
</dbReference>
<dbReference type="InterPro" id="IPR007724">
    <property type="entry name" value="Poly_GlycHdrlase"/>
</dbReference>
<dbReference type="GO" id="GO:0004649">
    <property type="term" value="F:poly(ADP-ribose) glycohydrolase activity"/>
    <property type="evidence" value="ECO:0007669"/>
    <property type="project" value="InterPro"/>
</dbReference>
<dbReference type="Proteomes" id="UP000230750">
    <property type="component" value="Unassembled WGS sequence"/>
</dbReference>
<feature type="active site" evidence="1">
    <location>
        <position position="55"/>
    </location>
</feature>
<dbReference type="EMBL" id="MRZV01000337">
    <property type="protein sequence ID" value="PIK52241.1"/>
    <property type="molecule type" value="Genomic_DNA"/>
</dbReference>
<feature type="domain" description="PARG catalytic Macro" evidence="4">
    <location>
        <begin position="5"/>
        <end position="160"/>
    </location>
</feature>
<feature type="compositionally biased region" description="Basic and acidic residues" evidence="3">
    <location>
        <begin position="652"/>
        <end position="666"/>
    </location>
</feature>
<feature type="active site" evidence="1">
    <location>
        <position position="54"/>
    </location>
</feature>
<dbReference type="PANTHER" id="PTHR12837:SF0">
    <property type="entry name" value="POLY(ADP-RIBOSE) GLYCOHYDROLASE"/>
    <property type="match status" value="1"/>
</dbReference>
<dbReference type="GO" id="GO:0005975">
    <property type="term" value="P:carbohydrate metabolic process"/>
    <property type="evidence" value="ECO:0007669"/>
    <property type="project" value="InterPro"/>
</dbReference>
<name>A0A2G8KW67_STIJA</name>
<feature type="domain" description="PARG catalytic Macro" evidence="4">
    <location>
        <begin position="881"/>
        <end position="929"/>
    </location>
</feature>
<evidence type="ECO:0000259" key="4">
    <source>
        <dbReference type="Pfam" id="PF05028"/>
    </source>
</evidence>
<accession>A0A2G8KW67</accession>
<sequence length="980" mass="107039">MPSLDTWETSEVPLCALIVKQEGAIEGAGSNIAQVDFANRYIGGGVMSSGLVQEEIRFISCPELIAGLPFVECLQDNEAMEISGFEQYASHSGYSHSFSFDGDFQDGAEVDSSGKLESTLIAIDASPFYDTSNDQYRESYLQRDLNKAFIGFLPSRETDDVESNDDESEEDISFYTAATEKSHLTAETDFDTASESLDVPKIESSDSYDLNHITTYGNALSKAITDIAVKDASILQSGDSFDSSVGDGGTSIEESLDFAIDGNGDGARLKEWSQFSTRSCVSENLLEFCEQLTQEVIISVISHKLPERFDDNGCKDLVSGMKGTVTKESKTGMLNTLNNFDNSVELRQFNKGTLQPKNNLTGLVDDLVASAVTGAINRKLGQPSPSDNGSVHSGLGSSLGDFSVISSTSAHSETYVKVTLDEYPDSGNRQFNMVENYVSGVIGQAVCIAKQLDNIFIDTVGTAGNGQSVSERQTSQDNRTHCVSSNGEPGEFSRPTGGGQPLLNGELEGDDVGSLSSLPSNVHEGDGAYQEPTLPPLRGPVVNIERGDCSQPGTPPPSPSFQQFDQSSRSSFSEADLLIFGEELLHLQNDEPPNHQRFGMVETFVEEYDDDEDSELDHMIAAASRRSSSRSGSASSKPPNLDSFTEGLLKIGDIDPQGRRPSRTEESLQYFSAELAKRVESDRYNLRRESDLDRFAFDLFHGVNDEPPEQIRDINEDIAALCATRLAADIMQDVAIQMFGTVFPHSVRLIPAGEGFFPPRREPSETDLLSLAANLANTILESAMRTYRRDVLGNLSDGDSSESIGGELESEMNSRCAQIDENSVCDSTTDDIQRPRTAETYHFSSVDEMAWSISSTILSEAFVDISKVKLLEELFAQSLSEVQRPLATGNWGCGVFGGDPQVKSLLQWVAASQAGLRTIYYYSFGDGRVEELPEVVQLLRMRGWTVGKTVRLLRGYCKKKMTTDLDDDLFQEILGMRLTA</sequence>
<reference evidence="5 6" key="1">
    <citation type="journal article" date="2017" name="PLoS Biol.">
        <title>The sea cucumber genome provides insights into morphological evolution and visceral regeneration.</title>
        <authorList>
            <person name="Zhang X."/>
            <person name="Sun L."/>
            <person name="Yuan J."/>
            <person name="Sun Y."/>
            <person name="Gao Y."/>
            <person name="Zhang L."/>
            <person name="Li S."/>
            <person name="Dai H."/>
            <person name="Hamel J.F."/>
            <person name="Liu C."/>
            <person name="Yu Y."/>
            <person name="Liu S."/>
            <person name="Lin W."/>
            <person name="Guo K."/>
            <person name="Jin S."/>
            <person name="Xu P."/>
            <person name="Storey K.B."/>
            <person name="Huan P."/>
            <person name="Zhang T."/>
            <person name="Zhou Y."/>
            <person name="Zhang J."/>
            <person name="Lin C."/>
            <person name="Li X."/>
            <person name="Xing L."/>
            <person name="Huo D."/>
            <person name="Sun M."/>
            <person name="Wang L."/>
            <person name="Mercier A."/>
            <person name="Li F."/>
            <person name="Yang H."/>
            <person name="Xiang J."/>
        </authorList>
    </citation>
    <scope>NUCLEOTIDE SEQUENCE [LARGE SCALE GENOMIC DNA]</scope>
    <source>
        <strain evidence="5">Shaxun</strain>
        <tissue evidence="5">Muscle</tissue>
    </source>
</reference>
<keyword evidence="6" id="KW-1185">Reference proteome</keyword>
<feature type="compositionally biased region" description="Low complexity" evidence="3">
    <location>
        <begin position="623"/>
        <end position="636"/>
    </location>
</feature>
<dbReference type="GO" id="GO:0009225">
    <property type="term" value="P:nucleotide-sugar metabolic process"/>
    <property type="evidence" value="ECO:0007669"/>
    <property type="project" value="TreeGrafter"/>
</dbReference>